<dbReference type="Gene3D" id="2.60.120.260">
    <property type="entry name" value="Galactose-binding domain-like"/>
    <property type="match status" value="3"/>
</dbReference>
<keyword evidence="1 2" id="KW-0732">Signal</keyword>
<feature type="chain" id="PRO_5045763276" evidence="2">
    <location>
        <begin position="21"/>
        <end position="1175"/>
    </location>
</feature>
<dbReference type="InterPro" id="IPR031161">
    <property type="entry name" value="Peptidase_M60_dom"/>
</dbReference>
<gene>
    <name evidence="4" type="ORF">REB14_15665</name>
</gene>
<evidence type="ECO:0000259" key="3">
    <source>
        <dbReference type="PROSITE" id="PS51723"/>
    </source>
</evidence>
<keyword evidence="5" id="KW-1185">Reference proteome</keyword>
<feature type="domain" description="Peptidase M60" evidence="3">
    <location>
        <begin position="547"/>
        <end position="854"/>
    </location>
</feature>
<dbReference type="Gene3D" id="3.40.390.80">
    <property type="entry name" value="Peptidase M60, enhancin-like domain 2"/>
    <property type="match status" value="1"/>
</dbReference>
<evidence type="ECO:0000313" key="5">
    <source>
        <dbReference type="Proteomes" id="UP001260959"/>
    </source>
</evidence>
<reference evidence="4 5" key="1">
    <citation type="submission" date="2023-08" db="EMBL/GenBank/DDBJ databases">
        <authorList>
            <person name="Maltman C."/>
        </authorList>
    </citation>
    <scope>NUCLEOTIDE SEQUENCE [LARGE SCALE GENOMIC DNA]</scope>
    <source>
        <strain evidence="4 5">ES2</strain>
    </source>
</reference>
<accession>A0ABU1E799</accession>
<dbReference type="RefSeq" id="WP_309522616.1">
    <property type="nucleotide sequence ID" value="NZ_JAVIXS010000015.1"/>
</dbReference>
<dbReference type="Pfam" id="PF18962">
    <property type="entry name" value="Por_Secre_tail"/>
    <property type="match status" value="1"/>
</dbReference>
<comment type="caution">
    <text evidence="4">The sequence shown here is derived from an EMBL/GenBank/DDBJ whole genome shotgun (WGS) entry which is preliminary data.</text>
</comment>
<dbReference type="InterPro" id="IPR042279">
    <property type="entry name" value="Pep_M60_3"/>
</dbReference>
<protein>
    <submittedName>
        <fullName evidence="4">M60 family metallopeptidase</fullName>
    </submittedName>
</protein>
<dbReference type="Pfam" id="PF13402">
    <property type="entry name" value="Peptidase_M60"/>
    <property type="match status" value="1"/>
</dbReference>
<dbReference type="Gene3D" id="1.10.390.30">
    <property type="entry name" value="Peptidase M60, enhancin-like domain 3"/>
    <property type="match status" value="1"/>
</dbReference>
<organism evidence="4 5">
    <name type="scientific">Chryseobacterium metallicongregator</name>
    <dbReference type="NCBI Taxonomy" id="3073042"/>
    <lineage>
        <taxon>Bacteria</taxon>
        <taxon>Pseudomonadati</taxon>
        <taxon>Bacteroidota</taxon>
        <taxon>Flavobacteriia</taxon>
        <taxon>Flavobacteriales</taxon>
        <taxon>Weeksellaceae</taxon>
        <taxon>Chryseobacterium group</taxon>
        <taxon>Chryseobacterium</taxon>
    </lineage>
</organism>
<dbReference type="EMBL" id="JAVIXS010000015">
    <property type="protein sequence ID" value="MDR4953616.1"/>
    <property type="molecule type" value="Genomic_DNA"/>
</dbReference>
<dbReference type="SMART" id="SM01276">
    <property type="entry name" value="M60-like"/>
    <property type="match status" value="1"/>
</dbReference>
<dbReference type="Proteomes" id="UP001260959">
    <property type="component" value="Unassembled WGS sequence"/>
</dbReference>
<dbReference type="NCBIfam" id="TIGR04183">
    <property type="entry name" value="Por_Secre_tail"/>
    <property type="match status" value="1"/>
</dbReference>
<evidence type="ECO:0000256" key="1">
    <source>
        <dbReference type="ARBA" id="ARBA00022729"/>
    </source>
</evidence>
<dbReference type="Pfam" id="PF00754">
    <property type="entry name" value="F5_F8_type_C"/>
    <property type="match status" value="2"/>
</dbReference>
<dbReference type="SUPFAM" id="SSF49785">
    <property type="entry name" value="Galactose-binding domain-like"/>
    <property type="match status" value="3"/>
</dbReference>
<name>A0ABU1E799_9FLAO</name>
<feature type="signal peptide" evidence="2">
    <location>
        <begin position="1"/>
        <end position="20"/>
    </location>
</feature>
<dbReference type="InterPro" id="IPR008979">
    <property type="entry name" value="Galactose-bd-like_sf"/>
</dbReference>
<sequence length="1175" mass="128841">MRKLSLFFFLLCGLHGFSQLIPAPVNSITSSQPAQPGTEVTQLIDGNNATIYHTNWSVNGIPDELKFYFNPNVTNIKKLIYTPRQASGTNGIWTNVSISYSTQTAPDTFIPVSNNLIWALSDADKEFIFPTAIQNPYIIKITVNAGSGNFSSGAEMKFFSELQLVPASVNSVTSSQPAQPGTEVTKLIDGNNATIYHTNWSVNGIPDELKFYFNPNVPNIRKLIYTPRQASGTNGIWTNVSISYSTQAEPNTFIPVSNNLIWALSDADKEFIFPSSIQDPYIIKITVNAGSGNFSSGGEVRFFSQQQPAIVDGIDCPINTSELSISGSNDVKATITASGTTASSYQPGEDINKTYDNDASTLYHSAYGGTAFPVVLNYRLDGATPIDYLKYTPRTSGDNGLFGSVSISYNTSTNSTYVPLMTFDFQYSSAPVKVYFPNQITPLNVRITVNNGKNSFASCAEMGFYKSGASVVNNPYSNIFTDNLYSALKSSVTQADINNMTSPFYKGLAQCLFNGTYVKKYRVQNYSVYPPVSVTTGNLKVGSGYSTFENPTGIVFAQGEKVALFAQNIPAGAIVSLKVKDFSTSLYGTDSYYEIHNGLNVFPVTNSGLGYINYYNTNAALPDIKINIVSGKVNGLYHYQKSTQSDWEADLTNSAYNMIDVVGQHVHMVYKKSTLKAYALHNQVALVSKLDLMVKNEWLVMGLYKYNLVPKNRMFGYSNDGGGWHAGGLGINMDANGNDNYVADINQLSVWGFAHEFGHINQISPDLKWIGTTEVTNNIYSAWVDYNMSTEQDGLTSVERFDESPAAGMASVAGGRINGGILNTTVNKQPLQDSVNSDNFKVLIPFWQLELYYQLAGASRNAPVLSFNYPTNYTGVDYAHWFATVANKARNTNSSGVSNGDLLLNFVKNTCDAVQEDLTEFFTITGFLRPINRNIDDYGFGQLTITQAQIDATIASIKSKNYQKPVSPVMNYISARSVAAFRDLLPVSGQTGQGVTLNNNYLTVQHSVWRNAVAYETFDANNKLIYVSVMGTGDVSNNTTKVYYPSSARAVYAVGYNGQKILVYPVSTTLAGKGKKNNSELKDNVELRNNSEFIVYPNPVEQNGLIHIKLENASGNYSVNIFSADGRMLFSSTGNIEAIETKINTEFVKYPSGTYSLSLKDEKGNAFKSVKVIKK</sequence>
<dbReference type="InterPro" id="IPR026444">
    <property type="entry name" value="Secre_tail"/>
</dbReference>
<evidence type="ECO:0000256" key="2">
    <source>
        <dbReference type="SAM" id="SignalP"/>
    </source>
</evidence>
<dbReference type="InterPro" id="IPR000421">
    <property type="entry name" value="FA58C"/>
</dbReference>
<proteinExistence type="predicted"/>
<evidence type="ECO:0000313" key="4">
    <source>
        <dbReference type="EMBL" id="MDR4953616.1"/>
    </source>
</evidence>
<dbReference type="Gene3D" id="2.60.120.1250">
    <property type="entry name" value="Peptidase M60, enhancin-like domain 1"/>
    <property type="match status" value="1"/>
</dbReference>
<dbReference type="PROSITE" id="PS51723">
    <property type="entry name" value="PEPTIDASE_M60"/>
    <property type="match status" value="1"/>
</dbReference>